<dbReference type="Gene3D" id="3.20.20.60">
    <property type="entry name" value="Phosphoenolpyruvate-binding domains"/>
    <property type="match status" value="1"/>
</dbReference>
<proteinExistence type="inferred from homology"/>
<gene>
    <name evidence="5" type="ORF">B2M27_03180</name>
</gene>
<dbReference type="Proteomes" id="UP000192521">
    <property type="component" value="Unassembled WGS sequence"/>
</dbReference>
<name>A0ABX3UK83_KLUIN</name>
<dbReference type="PANTHER" id="PTHR30502:SF0">
    <property type="entry name" value="PHOSPHOENOLPYRUVATE CARBOXYLASE FAMILY PROTEIN"/>
    <property type="match status" value="1"/>
</dbReference>
<comment type="caution">
    <text evidence="5">The sequence shown here is derived from an EMBL/GenBank/DDBJ whole genome shotgun (WGS) entry which is preliminary data.</text>
</comment>
<keyword evidence="3" id="KW-0456">Lyase</keyword>
<accession>A0ABX3UK83</accession>
<sequence>MMFANFKQRLREGPQHGCFVTFPCAALTEFTAAMGFDFLLLDNEHGNFNPQTLEDMVRATHCRQIPCIVRVPYNRAEYIRKALDFGADGVQVPLTNTVDDVVAANKPSLFPPEGERGVAFLPRSANYGMHEDKGRYLREANAARLLSVHIETVEAVDNLDAILASNQADVYFVGPGDLAVSMGYGHDVNHPEVISTIQMCIKKIVAAGGIAGTYVGTPERAREAMSWGATYLVTAVNSHMSNGAKIYLTAAKL</sequence>
<dbReference type="Pfam" id="PF03328">
    <property type="entry name" value="HpcH_HpaI"/>
    <property type="match status" value="1"/>
</dbReference>
<feature type="domain" description="HpcH/HpaI aldolase/citrate lyase" evidence="4">
    <location>
        <begin position="15"/>
        <end position="238"/>
    </location>
</feature>
<protein>
    <submittedName>
        <fullName evidence="5">2-dehydro-3-deoxyglucarate aldolase</fullName>
    </submittedName>
</protein>
<dbReference type="EMBL" id="MWPR01000003">
    <property type="protein sequence ID" value="ORJ51826.1"/>
    <property type="molecule type" value="Genomic_DNA"/>
</dbReference>
<dbReference type="PANTHER" id="PTHR30502">
    <property type="entry name" value="2-KETO-3-DEOXY-L-RHAMNONATE ALDOLASE"/>
    <property type="match status" value="1"/>
</dbReference>
<dbReference type="InterPro" id="IPR050251">
    <property type="entry name" value="HpcH-HpaI_aldolase"/>
</dbReference>
<organism evidence="5 6">
    <name type="scientific">Kluyvera intermedia</name>
    <name type="common">Enterobacter intermedius</name>
    <dbReference type="NCBI Taxonomy" id="61648"/>
    <lineage>
        <taxon>Bacteria</taxon>
        <taxon>Pseudomonadati</taxon>
        <taxon>Pseudomonadota</taxon>
        <taxon>Gammaproteobacteria</taxon>
        <taxon>Enterobacterales</taxon>
        <taxon>Enterobacteriaceae</taxon>
        <taxon>Kluyvera</taxon>
    </lineage>
</organism>
<evidence type="ECO:0000313" key="6">
    <source>
        <dbReference type="Proteomes" id="UP000192521"/>
    </source>
</evidence>
<dbReference type="InterPro" id="IPR005000">
    <property type="entry name" value="Aldolase/citrate-lyase_domain"/>
</dbReference>
<keyword evidence="6" id="KW-1185">Reference proteome</keyword>
<dbReference type="InterPro" id="IPR040442">
    <property type="entry name" value="Pyrv_kinase-like_dom_sf"/>
</dbReference>
<dbReference type="InterPro" id="IPR015813">
    <property type="entry name" value="Pyrv/PenolPyrv_kinase-like_dom"/>
</dbReference>
<evidence type="ECO:0000256" key="1">
    <source>
        <dbReference type="ARBA" id="ARBA00005568"/>
    </source>
</evidence>
<comment type="similarity">
    <text evidence="1">Belongs to the HpcH/HpaI aldolase family.</text>
</comment>
<evidence type="ECO:0000256" key="2">
    <source>
        <dbReference type="ARBA" id="ARBA00022723"/>
    </source>
</evidence>
<dbReference type="SUPFAM" id="SSF51621">
    <property type="entry name" value="Phosphoenolpyruvate/pyruvate domain"/>
    <property type="match status" value="1"/>
</dbReference>
<evidence type="ECO:0000256" key="3">
    <source>
        <dbReference type="ARBA" id="ARBA00023239"/>
    </source>
</evidence>
<reference evidence="5 6" key="1">
    <citation type="submission" date="2017-02" db="EMBL/GenBank/DDBJ databases">
        <title>Draft genome sequence of a Kluyvera intermedia isolate from a patient with a pancreatic abscess.</title>
        <authorList>
            <person name="Thele R."/>
        </authorList>
    </citation>
    <scope>NUCLEOTIDE SEQUENCE [LARGE SCALE GENOMIC DNA]</scope>
    <source>
        <strain evidence="5 6">FOSA7093</strain>
    </source>
</reference>
<evidence type="ECO:0000313" key="5">
    <source>
        <dbReference type="EMBL" id="ORJ51826.1"/>
    </source>
</evidence>
<keyword evidence="2" id="KW-0479">Metal-binding</keyword>
<evidence type="ECO:0000259" key="4">
    <source>
        <dbReference type="Pfam" id="PF03328"/>
    </source>
</evidence>